<gene>
    <name evidence="1" type="ORF">rCG_37086</name>
</gene>
<dbReference type="EMBL" id="CH473951">
    <property type="protein sequence ID" value="EDM02250.1"/>
    <property type="molecule type" value="Genomic_DNA"/>
</dbReference>
<sequence>MKWRPIPREKPMPDTANYIWLFLQPGA</sequence>
<name>A6HTN7_RAT</name>
<dbReference type="AlphaFoldDB" id="A6HTN7"/>
<organism evidence="1 2">
    <name type="scientific">Rattus norvegicus</name>
    <name type="common">Rat</name>
    <dbReference type="NCBI Taxonomy" id="10116"/>
    <lineage>
        <taxon>Eukaryota</taxon>
        <taxon>Metazoa</taxon>
        <taxon>Chordata</taxon>
        <taxon>Craniata</taxon>
        <taxon>Vertebrata</taxon>
        <taxon>Euteleostomi</taxon>
        <taxon>Mammalia</taxon>
        <taxon>Eutheria</taxon>
        <taxon>Euarchontoglires</taxon>
        <taxon>Glires</taxon>
        <taxon>Rodentia</taxon>
        <taxon>Myomorpha</taxon>
        <taxon>Muroidea</taxon>
        <taxon>Muridae</taxon>
        <taxon>Murinae</taxon>
        <taxon>Rattus</taxon>
    </lineage>
</organism>
<proteinExistence type="predicted"/>
<dbReference type="Proteomes" id="UP000234681">
    <property type="component" value="Chromosome 15"/>
</dbReference>
<evidence type="ECO:0000313" key="2">
    <source>
        <dbReference type="Proteomes" id="UP000234681"/>
    </source>
</evidence>
<accession>A6HTN7</accession>
<protein>
    <submittedName>
        <fullName evidence="1">RCG37086</fullName>
    </submittedName>
</protein>
<evidence type="ECO:0000313" key="1">
    <source>
        <dbReference type="EMBL" id="EDM02250.1"/>
    </source>
</evidence>
<reference evidence="1 2" key="1">
    <citation type="submission" date="2005-07" db="EMBL/GenBank/DDBJ databases">
        <authorList>
            <person name="Mural R.J."/>
            <person name="Li P.W."/>
            <person name="Adams M.D."/>
            <person name="Amanatides P.G."/>
            <person name="Baden-Tillson H."/>
            <person name="Barnstead M."/>
            <person name="Chin S.H."/>
            <person name="Dew I."/>
            <person name="Evans C.A."/>
            <person name="Ferriera S."/>
            <person name="Flanigan M."/>
            <person name="Fosler C."/>
            <person name="Glodek A."/>
            <person name="Gu Z."/>
            <person name="Holt R.A."/>
            <person name="Jennings D."/>
            <person name="Kraft C.L."/>
            <person name="Lu F."/>
            <person name="Nguyen T."/>
            <person name="Nusskern D.R."/>
            <person name="Pfannkoch C.M."/>
            <person name="Sitter C."/>
            <person name="Sutton G.G."/>
            <person name="Venter J.C."/>
            <person name="Wang Z."/>
            <person name="Woodage T."/>
            <person name="Zheng X.H."/>
            <person name="Zhong F."/>
        </authorList>
    </citation>
    <scope>NUCLEOTIDE SEQUENCE [LARGE SCALE GENOMIC DNA]</scope>
    <source>
        <strain>BN</strain>
        <strain evidence="2">Sprague-Dawley</strain>
    </source>
</reference>